<dbReference type="EMBL" id="FN595235">
    <property type="protein sequence ID" value="CBI21844.3"/>
    <property type="molecule type" value="Genomic_DNA"/>
</dbReference>
<evidence type="ECO:0000313" key="1">
    <source>
        <dbReference type="EMBL" id="CBI21844.3"/>
    </source>
</evidence>
<dbReference type="PaxDb" id="29760-VIT_12s0028g03820.t01"/>
<gene>
    <name evidence="1" type="ordered locus">VIT_12s0028g03820</name>
</gene>
<name>E0CTC9_VITVI</name>
<protein>
    <submittedName>
        <fullName evidence="1">Uncharacterized protein</fullName>
    </submittedName>
</protein>
<proteinExistence type="predicted"/>
<keyword evidence="2" id="KW-1185">Reference proteome</keyword>
<dbReference type="Proteomes" id="UP000009183">
    <property type="component" value="Chromosome 12"/>
</dbReference>
<organism evidence="1 2">
    <name type="scientific">Vitis vinifera</name>
    <name type="common">Grape</name>
    <dbReference type="NCBI Taxonomy" id="29760"/>
    <lineage>
        <taxon>Eukaryota</taxon>
        <taxon>Viridiplantae</taxon>
        <taxon>Streptophyta</taxon>
        <taxon>Embryophyta</taxon>
        <taxon>Tracheophyta</taxon>
        <taxon>Spermatophyta</taxon>
        <taxon>Magnoliopsida</taxon>
        <taxon>eudicotyledons</taxon>
        <taxon>Gunneridae</taxon>
        <taxon>Pentapetalae</taxon>
        <taxon>rosids</taxon>
        <taxon>Vitales</taxon>
        <taxon>Vitaceae</taxon>
        <taxon>Viteae</taxon>
        <taxon>Vitis</taxon>
    </lineage>
</organism>
<accession>E0CTC9</accession>
<dbReference type="HOGENOM" id="CLU_2517182_0_0_1"/>
<evidence type="ECO:0000313" key="2">
    <source>
        <dbReference type="Proteomes" id="UP000009183"/>
    </source>
</evidence>
<reference evidence="2" key="1">
    <citation type="journal article" date="2007" name="Nature">
        <title>The grapevine genome sequence suggests ancestral hexaploidization in major angiosperm phyla.</title>
        <authorList>
            <consortium name="The French-Italian Public Consortium for Grapevine Genome Characterization."/>
            <person name="Jaillon O."/>
            <person name="Aury J.-M."/>
            <person name="Noel B."/>
            <person name="Policriti A."/>
            <person name="Clepet C."/>
            <person name="Casagrande A."/>
            <person name="Choisne N."/>
            <person name="Aubourg S."/>
            <person name="Vitulo N."/>
            <person name="Jubin C."/>
            <person name="Vezzi A."/>
            <person name="Legeai F."/>
            <person name="Hugueney P."/>
            <person name="Dasilva C."/>
            <person name="Horner D."/>
            <person name="Mica E."/>
            <person name="Jublot D."/>
            <person name="Poulain J."/>
            <person name="Bruyere C."/>
            <person name="Billault A."/>
            <person name="Segurens B."/>
            <person name="Gouyvenoux M."/>
            <person name="Ugarte E."/>
            <person name="Cattonaro F."/>
            <person name="Anthouard V."/>
            <person name="Vico V."/>
            <person name="Del Fabbro C."/>
            <person name="Alaux M."/>
            <person name="Di Gaspero G."/>
            <person name="Dumas V."/>
            <person name="Felice N."/>
            <person name="Paillard S."/>
            <person name="Juman I."/>
            <person name="Moroldo M."/>
            <person name="Scalabrin S."/>
            <person name="Canaguier A."/>
            <person name="Le Clainche I."/>
            <person name="Malacrida G."/>
            <person name="Durand E."/>
            <person name="Pesole G."/>
            <person name="Laucou V."/>
            <person name="Chatelet P."/>
            <person name="Merdinoglu D."/>
            <person name="Delledonne M."/>
            <person name="Pezzotti M."/>
            <person name="Lecharny A."/>
            <person name="Scarpelli C."/>
            <person name="Artiguenave F."/>
            <person name="Pe M.E."/>
            <person name="Valle G."/>
            <person name="Morgante M."/>
            <person name="Caboche M."/>
            <person name="Adam-Blondon A.-F."/>
            <person name="Weissenbach J."/>
            <person name="Quetier F."/>
            <person name="Wincker P."/>
        </authorList>
    </citation>
    <scope>NUCLEOTIDE SEQUENCE [LARGE SCALE GENOMIC DNA]</scope>
    <source>
        <strain evidence="2">cv. Pinot noir / PN40024</strain>
    </source>
</reference>
<dbReference type="AlphaFoldDB" id="E0CTC9"/>
<sequence>MAWWGSIHPLNIYNLKYQPTLVYSYLKKRTLIKWASTNTASFKESHEHKLTGPDCKMLRARTRLGLPYASGDAFHSPVHGDVERE</sequence>
<dbReference type="InParanoid" id="E0CTC9"/>